<accession>A0ABV5G8A9</accession>
<evidence type="ECO:0000313" key="1">
    <source>
        <dbReference type="EMBL" id="MFB9075175.1"/>
    </source>
</evidence>
<organism evidence="1 2">
    <name type="scientific">Citricoccus parietis</name>
    <dbReference type="NCBI Taxonomy" id="592307"/>
    <lineage>
        <taxon>Bacteria</taxon>
        <taxon>Bacillati</taxon>
        <taxon>Actinomycetota</taxon>
        <taxon>Actinomycetes</taxon>
        <taxon>Micrococcales</taxon>
        <taxon>Micrococcaceae</taxon>
        <taxon>Citricoccus</taxon>
    </lineage>
</organism>
<dbReference type="EMBL" id="JBHMFI010000019">
    <property type="protein sequence ID" value="MFB9075175.1"/>
    <property type="molecule type" value="Genomic_DNA"/>
</dbReference>
<name>A0ABV5G8A9_9MICC</name>
<evidence type="ECO:0000313" key="2">
    <source>
        <dbReference type="Proteomes" id="UP001589575"/>
    </source>
</evidence>
<protein>
    <submittedName>
        <fullName evidence="1">Uncharacterized protein</fullName>
    </submittedName>
</protein>
<comment type="caution">
    <text evidence="1">The sequence shown here is derived from an EMBL/GenBank/DDBJ whole genome shotgun (WGS) entry which is preliminary data.</text>
</comment>
<reference evidence="1 2" key="1">
    <citation type="submission" date="2024-09" db="EMBL/GenBank/DDBJ databases">
        <authorList>
            <person name="Sun Q."/>
            <person name="Mori K."/>
        </authorList>
    </citation>
    <scope>NUCLEOTIDE SEQUENCE [LARGE SCALE GENOMIC DNA]</scope>
    <source>
        <strain evidence="1 2">CCM 7609</strain>
    </source>
</reference>
<keyword evidence="2" id="KW-1185">Reference proteome</keyword>
<gene>
    <name evidence="1" type="ORF">ACFFX0_29965</name>
</gene>
<dbReference type="Proteomes" id="UP001589575">
    <property type="component" value="Unassembled WGS sequence"/>
</dbReference>
<proteinExistence type="predicted"/>
<sequence length="111" mass="12332">MVSLDEGEGLVNRLFTDSAMVNEFYCIVGKVRESSQHAALIIEDVQAIVDKLESGEGTVGMLLNDSLFRETLMKSMINLEHSTDNFNQKIGSPEKQLPFQKVLSKIGKRAT</sequence>